<evidence type="ECO:0000256" key="2">
    <source>
        <dbReference type="ARBA" id="ARBA00012261"/>
    </source>
</evidence>
<dbReference type="InterPro" id="IPR011034">
    <property type="entry name" value="Formyl_transferase-like_C_sf"/>
</dbReference>
<name>A0A4R5QH15_9PROT</name>
<feature type="domain" description="Formyl transferase C-terminal" evidence="7">
    <location>
        <begin position="200"/>
        <end position="292"/>
    </location>
</feature>
<feature type="binding site" evidence="5">
    <location>
        <begin position="110"/>
        <end position="113"/>
    </location>
    <ligand>
        <name>(6S)-5,6,7,8-tetrahydrofolate</name>
        <dbReference type="ChEBI" id="CHEBI:57453"/>
    </ligand>
</feature>
<keyword evidence="4 5" id="KW-0648">Protein biosynthesis</keyword>
<dbReference type="AlphaFoldDB" id="A0A4R5QH15"/>
<dbReference type="InterPro" id="IPR005793">
    <property type="entry name" value="Formyl_trans_C"/>
</dbReference>
<dbReference type="Proteomes" id="UP000295096">
    <property type="component" value="Unassembled WGS sequence"/>
</dbReference>
<gene>
    <name evidence="5" type="primary">fmt</name>
    <name evidence="8" type="ORF">E2C06_10720</name>
</gene>
<dbReference type="PROSITE" id="PS00373">
    <property type="entry name" value="GART"/>
    <property type="match status" value="1"/>
</dbReference>
<evidence type="ECO:0000256" key="3">
    <source>
        <dbReference type="ARBA" id="ARBA00022679"/>
    </source>
</evidence>
<evidence type="ECO:0000313" key="8">
    <source>
        <dbReference type="EMBL" id="TDH62604.1"/>
    </source>
</evidence>
<dbReference type="NCBIfam" id="TIGR00460">
    <property type="entry name" value="fmt"/>
    <property type="match status" value="1"/>
</dbReference>
<evidence type="ECO:0000313" key="9">
    <source>
        <dbReference type="Proteomes" id="UP000295096"/>
    </source>
</evidence>
<evidence type="ECO:0000259" key="7">
    <source>
        <dbReference type="Pfam" id="PF02911"/>
    </source>
</evidence>
<dbReference type="EMBL" id="SMSJ01000010">
    <property type="protein sequence ID" value="TDH62604.1"/>
    <property type="molecule type" value="Genomic_DNA"/>
</dbReference>
<dbReference type="CDD" id="cd08704">
    <property type="entry name" value="Met_tRNA_FMT_C"/>
    <property type="match status" value="1"/>
</dbReference>
<evidence type="ECO:0000256" key="1">
    <source>
        <dbReference type="ARBA" id="ARBA00010699"/>
    </source>
</evidence>
<dbReference type="RefSeq" id="WP_133288600.1">
    <property type="nucleotide sequence ID" value="NZ_SMSJ01000010.1"/>
</dbReference>
<organism evidence="8 9">
    <name type="scientific">Dankookia rubra</name>
    <dbReference type="NCBI Taxonomy" id="1442381"/>
    <lineage>
        <taxon>Bacteria</taxon>
        <taxon>Pseudomonadati</taxon>
        <taxon>Pseudomonadota</taxon>
        <taxon>Alphaproteobacteria</taxon>
        <taxon>Acetobacterales</taxon>
        <taxon>Roseomonadaceae</taxon>
        <taxon>Dankookia</taxon>
    </lineage>
</organism>
<dbReference type="Pfam" id="PF02911">
    <property type="entry name" value="Formyl_trans_C"/>
    <property type="match status" value="1"/>
</dbReference>
<sequence>MRLAFMGSPDFAVPALRALHAAGHEIAAVYCQPPRPAGRGQRETPCPVHQAALALGLPVRTPARVRKDAAEHAAFAALGLDAAVVAAYGLILPKAMLDAPRRGCLNIHASLLPRWRGAAPIQAAILAGDAESGVTIMQMEEGLDTGPMLLKGATPIGPRTTTPELHDALAGIGAALILRALAEPPAPVPQPEAGVTHAAKLTKADGVLDWAEDAASLDRRVRALNPWPGTFFGHAGEQIRVLAAEPSPGAGPPGTVLDDAATIACGSGALRLLRLQRPGRGPLPAADFLRGFPLAPGTRLRGGAVASA</sequence>
<dbReference type="OrthoDB" id="9802815at2"/>
<evidence type="ECO:0000256" key="5">
    <source>
        <dbReference type="HAMAP-Rule" id="MF_00182"/>
    </source>
</evidence>
<keyword evidence="9" id="KW-1185">Reference proteome</keyword>
<comment type="caution">
    <text evidence="8">The sequence shown here is derived from an EMBL/GenBank/DDBJ whole genome shotgun (WGS) entry which is preliminary data.</text>
</comment>
<dbReference type="InterPro" id="IPR041711">
    <property type="entry name" value="Met-tRNA-FMT_N"/>
</dbReference>
<dbReference type="GO" id="GO:0005829">
    <property type="term" value="C:cytosol"/>
    <property type="evidence" value="ECO:0007669"/>
    <property type="project" value="TreeGrafter"/>
</dbReference>
<feature type="domain" description="Formyl transferase N-terminal" evidence="6">
    <location>
        <begin position="1"/>
        <end position="180"/>
    </location>
</feature>
<proteinExistence type="inferred from homology"/>
<dbReference type="InterPro" id="IPR005794">
    <property type="entry name" value="Fmt"/>
</dbReference>
<dbReference type="Gene3D" id="3.40.50.12230">
    <property type="match status" value="1"/>
</dbReference>
<comment type="catalytic activity">
    <reaction evidence="5">
        <text>L-methionyl-tRNA(fMet) + (6R)-10-formyltetrahydrofolate = N-formyl-L-methionyl-tRNA(fMet) + (6S)-5,6,7,8-tetrahydrofolate + H(+)</text>
        <dbReference type="Rhea" id="RHEA:24380"/>
        <dbReference type="Rhea" id="RHEA-COMP:9952"/>
        <dbReference type="Rhea" id="RHEA-COMP:9953"/>
        <dbReference type="ChEBI" id="CHEBI:15378"/>
        <dbReference type="ChEBI" id="CHEBI:57453"/>
        <dbReference type="ChEBI" id="CHEBI:78530"/>
        <dbReference type="ChEBI" id="CHEBI:78844"/>
        <dbReference type="ChEBI" id="CHEBI:195366"/>
        <dbReference type="EC" id="2.1.2.9"/>
    </reaction>
</comment>
<dbReference type="InterPro" id="IPR001555">
    <property type="entry name" value="GART_AS"/>
</dbReference>
<dbReference type="InterPro" id="IPR036477">
    <property type="entry name" value="Formyl_transf_N_sf"/>
</dbReference>
<accession>A0A4R5QH15</accession>
<dbReference type="HAMAP" id="MF_00182">
    <property type="entry name" value="Formyl_trans"/>
    <property type="match status" value="1"/>
</dbReference>
<dbReference type="PANTHER" id="PTHR11138:SF5">
    <property type="entry name" value="METHIONYL-TRNA FORMYLTRANSFERASE, MITOCHONDRIAL"/>
    <property type="match status" value="1"/>
</dbReference>
<reference evidence="8 9" key="1">
    <citation type="journal article" date="2016" name="J. Microbiol.">
        <title>Dankookia rubra gen. nov., sp. nov., an alphaproteobacterium isolated from sediment of a shallow stream.</title>
        <authorList>
            <person name="Kim W.H."/>
            <person name="Kim D.H."/>
            <person name="Kang K."/>
            <person name="Ahn T.Y."/>
        </authorList>
    </citation>
    <scope>NUCLEOTIDE SEQUENCE [LARGE SCALE GENOMIC DNA]</scope>
    <source>
        <strain evidence="8 9">JCM30602</strain>
    </source>
</reference>
<dbReference type="Pfam" id="PF00551">
    <property type="entry name" value="Formyl_trans_N"/>
    <property type="match status" value="1"/>
</dbReference>
<dbReference type="InterPro" id="IPR002376">
    <property type="entry name" value="Formyl_transf_N"/>
</dbReference>
<comment type="similarity">
    <text evidence="1 5">Belongs to the Fmt family.</text>
</comment>
<protein>
    <recommendedName>
        <fullName evidence="2 5">Methionyl-tRNA formyltransferase</fullName>
        <ecNumber evidence="2 5">2.1.2.9</ecNumber>
    </recommendedName>
</protein>
<dbReference type="SUPFAM" id="SSF50486">
    <property type="entry name" value="FMT C-terminal domain-like"/>
    <property type="match status" value="1"/>
</dbReference>
<evidence type="ECO:0000259" key="6">
    <source>
        <dbReference type="Pfam" id="PF00551"/>
    </source>
</evidence>
<keyword evidence="3 5" id="KW-0808">Transferase</keyword>
<dbReference type="PANTHER" id="PTHR11138">
    <property type="entry name" value="METHIONYL-TRNA FORMYLTRANSFERASE"/>
    <property type="match status" value="1"/>
</dbReference>
<dbReference type="GO" id="GO:0004479">
    <property type="term" value="F:methionyl-tRNA formyltransferase activity"/>
    <property type="evidence" value="ECO:0007669"/>
    <property type="project" value="UniProtKB-UniRule"/>
</dbReference>
<comment type="function">
    <text evidence="5">Attaches a formyl group to the free amino group of methionyl-tRNA(fMet). The formyl group appears to play a dual role in the initiator identity of N-formylmethionyl-tRNA by promoting its recognition by IF2 and preventing the misappropriation of this tRNA by the elongation apparatus.</text>
</comment>
<dbReference type="CDD" id="cd08646">
    <property type="entry name" value="FMT_core_Met-tRNA-FMT_N"/>
    <property type="match status" value="1"/>
</dbReference>
<dbReference type="InterPro" id="IPR044135">
    <property type="entry name" value="Met-tRNA-FMT_C"/>
</dbReference>
<evidence type="ECO:0000256" key="4">
    <source>
        <dbReference type="ARBA" id="ARBA00022917"/>
    </source>
</evidence>
<dbReference type="SUPFAM" id="SSF53328">
    <property type="entry name" value="Formyltransferase"/>
    <property type="match status" value="1"/>
</dbReference>
<dbReference type="EC" id="2.1.2.9" evidence="2 5"/>